<protein>
    <submittedName>
        <fullName evidence="1">Uncharacterized protein</fullName>
    </submittedName>
</protein>
<dbReference type="EMBL" id="JBFOLK010000003">
    <property type="protein sequence ID" value="KAL2526032.1"/>
    <property type="molecule type" value="Genomic_DNA"/>
</dbReference>
<comment type="caution">
    <text evidence="1">The sequence shown here is derived from an EMBL/GenBank/DDBJ whole genome shotgun (WGS) entry which is preliminary data.</text>
</comment>
<organism evidence="1 2">
    <name type="scientific">Abeliophyllum distichum</name>
    <dbReference type="NCBI Taxonomy" id="126358"/>
    <lineage>
        <taxon>Eukaryota</taxon>
        <taxon>Viridiplantae</taxon>
        <taxon>Streptophyta</taxon>
        <taxon>Embryophyta</taxon>
        <taxon>Tracheophyta</taxon>
        <taxon>Spermatophyta</taxon>
        <taxon>Magnoliopsida</taxon>
        <taxon>eudicotyledons</taxon>
        <taxon>Gunneridae</taxon>
        <taxon>Pentapetalae</taxon>
        <taxon>asterids</taxon>
        <taxon>lamiids</taxon>
        <taxon>Lamiales</taxon>
        <taxon>Oleaceae</taxon>
        <taxon>Forsythieae</taxon>
        <taxon>Abeliophyllum</taxon>
    </lineage>
</organism>
<proteinExistence type="predicted"/>
<reference evidence="2" key="1">
    <citation type="submission" date="2024-07" db="EMBL/GenBank/DDBJ databases">
        <title>Two chromosome-level genome assemblies of Korean endemic species Abeliophyllum distichum and Forsythia ovata (Oleaceae).</title>
        <authorList>
            <person name="Jang H."/>
        </authorList>
    </citation>
    <scope>NUCLEOTIDE SEQUENCE [LARGE SCALE GENOMIC DNA]</scope>
</reference>
<keyword evidence="2" id="KW-1185">Reference proteome</keyword>
<sequence>MKGPLSQTSPQAKICASLFQTTNLQGPTPLPQLFKLLSHYLNLRLRLHLNICHHMKRYWHLRLLSIPSERMLEIKEQPVPEKSQASTEFEIMQEVLGKCRGYIRRLGHGPKLATNHSVDLTSPDTESIALREQIEKHEQ</sequence>
<dbReference type="AlphaFoldDB" id="A0ABD1ULV1"/>
<name>A0ABD1ULV1_9LAMI</name>
<evidence type="ECO:0000313" key="1">
    <source>
        <dbReference type="EMBL" id="KAL2526032.1"/>
    </source>
</evidence>
<gene>
    <name evidence="1" type="ORF">Adt_11086</name>
</gene>
<dbReference type="Proteomes" id="UP001604336">
    <property type="component" value="Unassembled WGS sequence"/>
</dbReference>
<evidence type="ECO:0000313" key="2">
    <source>
        <dbReference type="Proteomes" id="UP001604336"/>
    </source>
</evidence>
<accession>A0ABD1ULV1</accession>